<gene>
    <name evidence="2" type="ORF">LIER_36211</name>
</gene>
<feature type="region of interest" description="Disordered" evidence="1">
    <location>
        <begin position="78"/>
        <end position="104"/>
    </location>
</feature>
<dbReference type="Proteomes" id="UP001454036">
    <property type="component" value="Unassembled WGS sequence"/>
</dbReference>
<dbReference type="EMBL" id="BAABME010016413">
    <property type="protein sequence ID" value="GAA0145865.1"/>
    <property type="molecule type" value="Genomic_DNA"/>
</dbReference>
<protein>
    <submittedName>
        <fullName evidence="2">Uncharacterized protein</fullName>
    </submittedName>
</protein>
<sequence>METSGRLYLHRSKDPGPQHVVLQQISSQGVNRAINGVIRYLDPRGKNGQESAERIEAWTCSASPDTMCIGSTTQNRWASLSSKKRGEPRASRLHPLREPQGPSIDVLESAPLNLRRRGGSRGVLGTQHLLHQGFPRYDGLLINFAGNEGLVLLEKEQLTCTKPGNISINEGWEKTREK</sequence>
<name>A0AAV3P6K3_LITER</name>
<evidence type="ECO:0000313" key="2">
    <source>
        <dbReference type="EMBL" id="GAA0145865.1"/>
    </source>
</evidence>
<keyword evidence="3" id="KW-1185">Reference proteome</keyword>
<reference evidence="2 3" key="1">
    <citation type="submission" date="2024-01" db="EMBL/GenBank/DDBJ databases">
        <title>The complete chloroplast genome sequence of Lithospermum erythrorhizon: insights into the phylogenetic relationship among Boraginaceae species and the maternal lineages of purple gromwells.</title>
        <authorList>
            <person name="Okada T."/>
            <person name="Watanabe K."/>
        </authorList>
    </citation>
    <scope>NUCLEOTIDE SEQUENCE [LARGE SCALE GENOMIC DNA]</scope>
</reference>
<evidence type="ECO:0000256" key="1">
    <source>
        <dbReference type="SAM" id="MobiDB-lite"/>
    </source>
</evidence>
<dbReference type="AlphaFoldDB" id="A0AAV3P6K3"/>
<proteinExistence type="predicted"/>
<comment type="caution">
    <text evidence="2">The sequence shown here is derived from an EMBL/GenBank/DDBJ whole genome shotgun (WGS) entry which is preliminary data.</text>
</comment>
<evidence type="ECO:0000313" key="3">
    <source>
        <dbReference type="Proteomes" id="UP001454036"/>
    </source>
</evidence>
<organism evidence="2 3">
    <name type="scientific">Lithospermum erythrorhizon</name>
    <name type="common">Purple gromwell</name>
    <name type="synonym">Lithospermum officinale var. erythrorhizon</name>
    <dbReference type="NCBI Taxonomy" id="34254"/>
    <lineage>
        <taxon>Eukaryota</taxon>
        <taxon>Viridiplantae</taxon>
        <taxon>Streptophyta</taxon>
        <taxon>Embryophyta</taxon>
        <taxon>Tracheophyta</taxon>
        <taxon>Spermatophyta</taxon>
        <taxon>Magnoliopsida</taxon>
        <taxon>eudicotyledons</taxon>
        <taxon>Gunneridae</taxon>
        <taxon>Pentapetalae</taxon>
        <taxon>asterids</taxon>
        <taxon>lamiids</taxon>
        <taxon>Boraginales</taxon>
        <taxon>Boraginaceae</taxon>
        <taxon>Boraginoideae</taxon>
        <taxon>Lithospermeae</taxon>
        <taxon>Lithospermum</taxon>
    </lineage>
</organism>
<accession>A0AAV3P6K3</accession>